<sequence length="280" mass="31874">MEFITLNNGVQLPGIGLGVFRMTDEEVARTVPAALDAGYRLIDTASRYYNEKAVGAALRSHGIPREEVFVTTKLWFKDYGYEKTRRAFEVSLDNLGLDHLDLYLMHQPFNDYYGAWRAMEELLDEGRVRAIGVSNLYSDRYLDLITHHRVVPAVNQREVHPFHQQDEAKAVQDRHGTVLQAWGPLAQGNPDLYSHPVLQHIAATHGRSIPQIVLRWLLQRGIPLVAKSTDPARLRQNLAVFDFRLTADELTAIARLDRGRPGLGFTHQDPRMLELLLKYA</sequence>
<dbReference type="Gene3D" id="3.20.20.100">
    <property type="entry name" value="NADP-dependent oxidoreductase domain"/>
    <property type="match status" value="1"/>
</dbReference>
<accession>A0A0D0PZM5</accession>
<comment type="similarity">
    <text evidence="1">Belongs to the aldo/keto reductase family.</text>
</comment>
<feature type="active site" description="Proton donor" evidence="4">
    <location>
        <position position="48"/>
    </location>
</feature>
<keyword evidence="2" id="KW-0521">NADP</keyword>
<feature type="binding site" evidence="5">
    <location>
        <position position="106"/>
    </location>
    <ligand>
        <name>substrate</name>
    </ligand>
</feature>
<comment type="caution">
    <text evidence="8">The sequence shown here is derived from an EMBL/GenBank/DDBJ whole genome shotgun (WGS) entry which is preliminary data.</text>
</comment>
<keyword evidence="9" id="KW-1185">Reference proteome</keyword>
<dbReference type="Proteomes" id="UP000032066">
    <property type="component" value="Unassembled WGS sequence"/>
</dbReference>
<dbReference type="PRINTS" id="PR00069">
    <property type="entry name" value="ALDKETRDTASE"/>
</dbReference>
<dbReference type="STRING" id="2064.TR51_18175"/>
<protein>
    <submittedName>
        <fullName evidence="8">2,5-diketo-D-gluconic acid reductase</fullName>
    </submittedName>
</protein>
<dbReference type="PROSITE" id="PS00063">
    <property type="entry name" value="ALDOKETO_REDUCTASE_3"/>
    <property type="match status" value="1"/>
</dbReference>
<evidence type="ECO:0000256" key="1">
    <source>
        <dbReference type="ARBA" id="ARBA00007905"/>
    </source>
</evidence>
<dbReference type="PIRSF" id="PIRSF000097">
    <property type="entry name" value="AKR"/>
    <property type="match status" value="1"/>
</dbReference>
<evidence type="ECO:0000256" key="5">
    <source>
        <dbReference type="PIRSR" id="PIRSR000097-2"/>
    </source>
</evidence>
<dbReference type="AlphaFoldDB" id="A0A0D0PZM5"/>
<dbReference type="InterPro" id="IPR036812">
    <property type="entry name" value="NAD(P)_OxRdtase_dom_sf"/>
</dbReference>
<dbReference type="PROSITE" id="PS00798">
    <property type="entry name" value="ALDOKETO_REDUCTASE_1"/>
    <property type="match status" value="1"/>
</dbReference>
<dbReference type="InterPro" id="IPR018170">
    <property type="entry name" value="Aldo/ket_reductase_CS"/>
</dbReference>
<dbReference type="RefSeq" id="WP_043912044.1">
    <property type="nucleotide sequence ID" value="NZ_JXZB01000002.1"/>
</dbReference>
<dbReference type="EMBL" id="JXZB01000002">
    <property type="protein sequence ID" value="KIQ65707.1"/>
    <property type="molecule type" value="Genomic_DNA"/>
</dbReference>
<reference evidence="8 9" key="1">
    <citation type="submission" date="2015-02" db="EMBL/GenBank/DDBJ databases">
        <title>Draft genome sequence of Kitasatospora griseola MF730-N6, a bafilomycin, terpentecin and satosporin producer.</title>
        <authorList>
            <person name="Arens J.C."/>
            <person name="Haltli B."/>
            <person name="Kerr R.G."/>
        </authorList>
    </citation>
    <scope>NUCLEOTIDE SEQUENCE [LARGE SCALE GENOMIC DNA]</scope>
    <source>
        <strain evidence="8 9">MF730-N6</strain>
    </source>
</reference>
<dbReference type="FunFam" id="3.20.20.100:FF:000015">
    <property type="entry name" value="Oxidoreductase, aldo/keto reductase family"/>
    <property type="match status" value="1"/>
</dbReference>
<feature type="site" description="Lowers pKa of active site Tyr" evidence="6">
    <location>
        <position position="73"/>
    </location>
</feature>
<organism evidence="8 9">
    <name type="scientific">Kitasatospora griseola</name>
    <name type="common">Streptomyces griseolosporeus</name>
    <dbReference type="NCBI Taxonomy" id="2064"/>
    <lineage>
        <taxon>Bacteria</taxon>
        <taxon>Bacillati</taxon>
        <taxon>Actinomycetota</taxon>
        <taxon>Actinomycetes</taxon>
        <taxon>Kitasatosporales</taxon>
        <taxon>Streptomycetaceae</taxon>
        <taxon>Kitasatospora</taxon>
    </lineage>
</organism>
<proteinExistence type="inferred from homology"/>
<evidence type="ECO:0000256" key="4">
    <source>
        <dbReference type="PIRSR" id="PIRSR000097-1"/>
    </source>
</evidence>
<dbReference type="InterPro" id="IPR020471">
    <property type="entry name" value="AKR"/>
</dbReference>
<dbReference type="Pfam" id="PF00248">
    <property type="entry name" value="Aldo_ket_red"/>
    <property type="match status" value="1"/>
</dbReference>
<evidence type="ECO:0000313" key="8">
    <source>
        <dbReference type="EMBL" id="KIQ65707.1"/>
    </source>
</evidence>
<dbReference type="GO" id="GO:0016616">
    <property type="term" value="F:oxidoreductase activity, acting on the CH-OH group of donors, NAD or NADP as acceptor"/>
    <property type="evidence" value="ECO:0007669"/>
    <property type="project" value="UniProtKB-ARBA"/>
</dbReference>
<evidence type="ECO:0000256" key="6">
    <source>
        <dbReference type="PIRSR" id="PIRSR000097-3"/>
    </source>
</evidence>
<feature type="domain" description="NADP-dependent oxidoreductase" evidence="7">
    <location>
        <begin position="21"/>
        <end position="257"/>
    </location>
</feature>
<name>A0A0D0PZM5_KITGR</name>
<dbReference type="InterPro" id="IPR023210">
    <property type="entry name" value="NADP_OxRdtase_dom"/>
</dbReference>
<dbReference type="SUPFAM" id="SSF51430">
    <property type="entry name" value="NAD(P)-linked oxidoreductase"/>
    <property type="match status" value="1"/>
</dbReference>
<evidence type="ECO:0000256" key="3">
    <source>
        <dbReference type="ARBA" id="ARBA00023002"/>
    </source>
</evidence>
<keyword evidence="3" id="KW-0560">Oxidoreductase</keyword>
<dbReference type="PANTHER" id="PTHR43827">
    <property type="entry name" value="2,5-DIKETO-D-GLUCONIC ACID REDUCTASE"/>
    <property type="match status" value="1"/>
</dbReference>
<evidence type="ECO:0000313" key="9">
    <source>
        <dbReference type="Proteomes" id="UP000032066"/>
    </source>
</evidence>
<dbReference type="PATRIC" id="fig|2064.6.peg.3900"/>
<evidence type="ECO:0000256" key="2">
    <source>
        <dbReference type="ARBA" id="ARBA00022857"/>
    </source>
</evidence>
<dbReference type="OrthoDB" id="9804790at2"/>
<dbReference type="PANTHER" id="PTHR43827:SF3">
    <property type="entry name" value="NADP-DEPENDENT OXIDOREDUCTASE DOMAIN-CONTAINING PROTEIN"/>
    <property type="match status" value="1"/>
</dbReference>
<dbReference type="CDD" id="cd19133">
    <property type="entry name" value="AKR_AKR5F1"/>
    <property type="match status" value="1"/>
</dbReference>
<gene>
    <name evidence="8" type="ORF">TR51_18175</name>
</gene>
<evidence type="ECO:0000259" key="7">
    <source>
        <dbReference type="Pfam" id="PF00248"/>
    </source>
</evidence>